<dbReference type="InterPro" id="IPR011856">
    <property type="entry name" value="tRNA_endonuc-like_dom_sf"/>
</dbReference>
<dbReference type="InterPro" id="IPR009362">
    <property type="entry name" value="YhcG_C"/>
</dbReference>
<comment type="caution">
    <text evidence="3">The sequence shown here is derived from an EMBL/GenBank/DDBJ whole genome shotgun (WGS) entry which is preliminary data.</text>
</comment>
<dbReference type="PANTHER" id="PTHR30547:SF5">
    <property type="entry name" value="NUCLEASE YHCG-RELATED"/>
    <property type="match status" value="1"/>
</dbReference>
<feature type="domain" description="YhcG PDDEXK nuclease" evidence="1">
    <location>
        <begin position="214"/>
        <end position="367"/>
    </location>
</feature>
<name>A0A395XP23_9FIRM</name>
<dbReference type="InterPro" id="IPR053148">
    <property type="entry name" value="PD-DEXK-like_domain"/>
</dbReference>
<accession>A0A395XP23</accession>
<evidence type="ECO:0000313" key="3">
    <source>
        <dbReference type="EMBL" id="RGW54591.1"/>
    </source>
</evidence>
<evidence type="ECO:0000313" key="4">
    <source>
        <dbReference type="Proteomes" id="UP000266376"/>
    </source>
</evidence>
<dbReference type="EMBL" id="QSAJ01000007">
    <property type="protein sequence ID" value="RGW54591.1"/>
    <property type="molecule type" value="Genomic_DNA"/>
</dbReference>
<dbReference type="Pfam" id="PF17761">
    <property type="entry name" value="DUF1016_N"/>
    <property type="match status" value="1"/>
</dbReference>
<dbReference type="PANTHER" id="PTHR30547">
    <property type="entry name" value="UNCHARACTERIZED PROTEIN YHCG-RELATED"/>
    <property type="match status" value="1"/>
</dbReference>
<dbReference type="AlphaFoldDB" id="A0A395XP23"/>
<evidence type="ECO:0000259" key="1">
    <source>
        <dbReference type="Pfam" id="PF06250"/>
    </source>
</evidence>
<dbReference type="InterPro" id="IPR041527">
    <property type="entry name" value="YhcG_N"/>
</dbReference>
<dbReference type="Gene3D" id="3.40.1350.10">
    <property type="match status" value="1"/>
</dbReference>
<gene>
    <name evidence="3" type="ORF">DWV67_04145</name>
</gene>
<dbReference type="Proteomes" id="UP000266376">
    <property type="component" value="Unassembled WGS sequence"/>
</dbReference>
<evidence type="ECO:0000259" key="2">
    <source>
        <dbReference type="Pfam" id="PF17761"/>
    </source>
</evidence>
<dbReference type="Pfam" id="PF06250">
    <property type="entry name" value="YhcG_C"/>
    <property type="match status" value="1"/>
</dbReference>
<sequence length="376" mass="44020">MGGFSLKNKKVEIIKSNEFQNLFDKSKQLIDSARSNMGQMANVITVLTNFLLGRYIVEQEQQGAERAKYGAKVLDSLSSYLTEEYGRGFSRSNVAGMRQFYMAYKDRENEIIQSGIGQFDQAFGIVQSGIGQLEATYKKNPFKLSWTHYQILMRIEDREERDFYEKEAIRSNWNVSTLKRQIHSSLYERLALSRDKNDVMRLVNEGAIPQKPEDILHTPYVLEFAGLEDKAAYHESDLESAVIGKMQKFLLELGKGFLFEQRQKRFTFNDKNFYVDLVLYNRLLRCYVLIDFKIDELTHQDLGQMQMYVNYYDRYEKIEGENPTIGILLCKQSDEALVDLTLPSNANIYTKEYKLYLPDKKLLQKKLKEWLEEEQN</sequence>
<organism evidence="3 4">
    <name type="scientific">Dorea formicigenerans</name>
    <dbReference type="NCBI Taxonomy" id="39486"/>
    <lineage>
        <taxon>Bacteria</taxon>
        <taxon>Bacillati</taxon>
        <taxon>Bacillota</taxon>
        <taxon>Clostridia</taxon>
        <taxon>Lachnospirales</taxon>
        <taxon>Lachnospiraceae</taxon>
        <taxon>Dorea</taxon>
    </lineage>
</organism>
<reference evidence="3 4" key="1">
    <citation type="submission" date="2018-08" db="EMBL/GenBank/DDBJ databases">
        <title>A genome reference for cultivated species of the human gut microbiota.</title>
        <authorList>
            <person name="Zou Y."/>
            <person name="Xue W."/>
            <person name="Luo G."/>
        </authorList>
    </citation>
    <scope>NUCLEOTIDE SEQUENCE [LARGE SCALE GENOMIC DNA]</scope>
    <source>
        <strain evidence="3 4">AF12-11</strain>
    </source>
</reference>
<dbReference type="GO" id="GO:0003676">
    <property type="term" value="F:nucleic acid binding"/>
    <property type="evidence" value="ECO:0007669"/>
    <property type="project" value="InterPro"/>
</dbReference>
<proteinExistence type="predicted"/>
<feature type="domain" description="YhcG N-terminal" evidence="2">
    <location>
        <begin position="27"/>
        <end position="189"/>
    </location>
</feature>
<protein>
    <submittedName>
        <fullName evidence="3">DUF1016 family protein</fullName>
    </submittedName>
</protein>